<dbReference type="FunFam" id="3.40.50.720:FF:000363">
    <property type="entry name" value="D-isomer specific 2-hydroxyacid dehydrogenase"/>
    <property type="match status" value="1"/>
</dbReference>
<dbReference type="GO" id="GO:0016491">
    <property type="term" value="F:oxidoreductase activity"/>
    <property type="evidence" value="ECO:0007669"/>
    <property type="project" value="UniProtKB-KW"/>
</dbReference>
<dbReference type="SUPFAM" id="SSF51735">
    <property type="entry name" value="NAD(P)-binding Rossmann-fold domains"/>
    <property type="match status" value="1"/>
</dbReference>
<name>A0A232EYF3_9HYME</name>
<dbReference type="EMBL" id="NNAY01001630">
    <property type="protein sequence ID" value="OXU23373.1"/>
    <property type="molecule type" value="Genomic_DNA"/>
</dbReference>
<dbReference type="AlphaFoldDB" id="A0A232EYF3"/>
<evidence type="ECO:0000256" key="2">
    <source>
        <dbReference type="ARBA" id="ARBA00023027"/>
    </source>
</evidence>
<evidence type="ECO:0000313" key="4">
    <source>
        <dbReference type="EMBL" id="OXU23373.1"/>
    </source>
</evidence>
<dbReference type="OrthoDB" id="298012at2759"/>
<proteinExistence type="predicted"/>
<feature type="domain" description="D-isomer specific 2-hydroxyacid dehydrogenase NAD-binding" evidence="3">
    <location>
        <begin position="190"/>
        <end position="368"/>
    </location>
</feature>
<keyword evidence="5" id="KW-1185">Reference proteome</keyword>
<dbReference type="CDD" id="cd05300">
    <property type="entry name" value="2-Hacid_dh_1"/>
    <property type="match status" value="1"/>
</dbReference>
<evidence type="ECO:0000259" key="3">
    <source>
        <dbReference type="Pfam" id="PF02826"/>
    </source>
</evidence>
<dbReference type="InterPro" id="IPR036291">
    <property type="entry name" value="NAD(P)-bd_dom_sf"/>
</dbReference>
<comment type="caution">
    <text evidence="4">The sequence shown here is derived from an EMBL/GenBank/DDBJ whole genome shotgun (WGS) entry which is preliminary data.</text>
</comment>
<dbReference type="STRING" id="543379.A0A232EYF3"/>
<reference evidence="4 5" key="1">
    <citation type="journal article" date="2017" name="Curr. Biol.">
        <title>The Evolution of Venom by Co-option of Single-Copy Genes.</title>
        <authorList>
            <person name="Martinson E.O."/>
            <person name="Mrinalini"/>
            <person name="Kelkar Y.D."/>
            <person name="Chang C.H."/>
            <person name="Werren J.H."/>
        </authorList>
    </citation>
    <scope>NUCLEOTIDE SEQUENCE [LARGE SCALE GENOMIC DNA]</scope>
    <source>
        <strain evidence="4 5">Alberta</strain>
        <tissue evidence="4">Whole body</tissue>
    </source>
</reference>
<dbReference type="InterPro" id="IPR006140">
    <property type="entry name" value="D-isomer_DH_NAD-bd"/>
</dbReference>
<protein>
    <recommendedName>
        <fullName evidence="3">D-isomer specific 2-hydroxyacid dehydrogenase NAD-binding domain-containing protein</fullName>
    </recommendedName>
</protein>
<organism evidence="4 5">
    <name type="scientific">Trichomalopsis sarcophagae</name>
    <dbReference type="NCBI Taxonomy" id="543379"/>
    <lineage>
        <taxon>Eukaryota</taxon>
        <taxon>Metazoa</taxon>
        <taxon>Ecdysozoa</taxon>
        <taxon>Arthropoda</taxon>
        <taxon>Hexapoda</taxon>
        <taxon>Insecta</taxon>
        <taxon>Pterygota</taxon>
        <taxon>Neoptera</taxon>
        <taxon>Endopterygota</taxon>
        <taxon>Hymenoptera</taxon>
        <taxon>Apocrita</taxon>
        <taxon>Proctotrupomorpha</taxon>
        <taxon>Chalcidoidea</taxon>
        <taxon>Pteromalidae</taxon>
        <taxon>Pteromalinae</taxon>
        <taxon>Trichomalopsis</taxon>
    </lineage>
</organism>
<evidence type="ECO:0000256" key="1">
    <source>
        <dbReference type="ARBA" id="ARBA00023002"/>
    </source>
</evidence>
<dbReference type="PANTHER" id="PTHR43333:SF1">
    <property type="entry name" value="D-ISOMER SPECIFIC 2-HYDROXYACID DEHYDROGENASE NAD-BINDING DOMAIN-CONTAINING PROTEIN"/>
    <property type="match status" value="1"/>
</dbReference>
<dbReference type="GO" id="GO:0051287">
    <property type="term" value="F:NAD binding"/>
    <property type="evidence" value="ECO:0007669"/>
    <property type="project" value="InterPro"/>
</dbReference>
<evidence type="ECO:0000313" key="5">
    <source>
        <dbReference type="Proteomes" id="UP000215335"/>
    </source>
</evidence>
<gene>
    <name evidence="4" type="ORF">TSAR_009960</name>
</gene>
<sequence>FFFRVQLADLCARLSDEVQVISEEFEYATDSEMRMTKFDQRSFSTKRRGCALIFSLPFPHLSSCNCAAVAYICTTARPAMTTTSSVSVLSAIPRLSHHLRVALPHVTFCDVKLGSDDSVQQLSKAQVLVADPHLLIPYVEKLPATKWVQTTWAGVEELLSSINNKNLPYVITRFTGSSFGHAMSEYVVSQIVNFERDQRKQYENQKFGLWSQDGKISNHRRIADLTIGILGLGEIGSFIAKILKIFGATVWGMSRSISPKNNEYIDRHITTESLPDLLKSCDYIVNVMPSTNSTKGLLNGDILKNCIEKKSVFVNIGRGSIIKESDLIIALESNWISGAILDVFQEEPLDKASKLWTFPQVTISPHVSGISRAQDVAEVFAENYEKYLRKEPLKNLIDAKRGY</sequence>
<dbReference type="Proteomes" id="UP000215335">
    <property type="component" value="Unassembled WGS sequence"/>
</dbReference>
<accession>A0A232EYF3</accession>
<keyword evidence="1" id="KW-0560">Oxidoreductase</keyword>
<feature type="non-terminal residue" evidence="4">
    <location>
        <position position="1"/>
    </location>
</feature>
<dbReference type="Pfam" id="PF02826">
    <property type="entry name" value="2-Hacid_dh_C"/>
    <property type="match status" value="1"/>
</dbReference>
<dbReference type="PANTHER" id="PTHR43333">
    <property type="entry name" value="2-HACID_DH_C DOMAIN-CONTAINING PROTEIN"/>
    <property type="match status" value="1"/>
</dbReference>
<dbReference type="Gene3D" id="3.40.50.720">
    <property type="entry name" value="NAD(P)-binding Rossmann-like Domain"/>
    <property type="match status" value="2"/>
</dbReference>
<keyword evidence="2" id="KW-0520">NAD</keyword>